<evidence type="ECO:0000313" key="5">
    <source>
        <dbReference type="Proteomes" id="UP001148018"/>
    </source>
</evidence>
<sequence length="195" mass="22226">MSSRPIRVSLRRERSIRSQLRLAGRLEDFLREHRPSEFSRRYAQCVRQGAPALQLSRSSSEKLFNYLDAQYFGTVSVGSPEQNFSVVFDTGSSDFWVPSTFLLAQFDGVLGMGFPSLAEILGKPVFDNMLTQNILDEPVFSFHLTRELCFTGFQAVDIMSSQGPLWILGDVFLSEYYSIFDRGHDRVGLARARHR</sequence>
<dbReference type="GO" id="GO:0006508">
    <property type="term" value="P:proteolysis"/>
    <property type="evidence" value="ECO:0007669"/>
    <property type="project" value="UniProtKB-KW"/>
</dbReference>
<dbReference type="SUPFAM" id="SSF50630">
    <property type="entry name" value="Acid proteases"/>
    <property type="match status" value="1"/>
</dbReference>
<keyword evidence="5" id="KW-1185">Reference proteome</keyword>
<dbReference type="Proteomes" id="UP001148018">
    <property type="component" value="Unassembled WGS sequence"/>
</dbReference>
<dbReference type="OrthoDB" id="771136at2759"/>
<keyword evidence="2" id="KW-0645">Protease</keyword>
<evidence type="ECO:0000256" key="2">
    <source>
        <dbReference type="RuleBase" id="RU000454"/>
    </source>
</evidence>
<dbReference type="Pfam" id="PF00026">
    <property type="entry name" value="Asp"/>
    <property type="match status" value="2"/>
</dbReference>
<keyword evidence="2" id="KW-0064">Aspartyl protease</keyword>
<organism evidence="4 5">
    <name type="scientific">Muraenolepis orangiensis</name>
    <name type="common">Patagonian moray cod</name>
    <dbReference type="NCBI Taxonomy" id="630683"/>
    <lineage>
        <taxon>Eukaryota</taxon>
        <taxon>Metazoa</taxon>
        <taxon>Chordata</taxon>
        <taxon>Craniata</taxon>
        <taxon>Vertebrata</taxon>
        <taxon>Euteleostomi</taxon>
        <taxon>Actinopterygii</taxon>
        <taxon>Neopterygii</taxon>
        <taxon>Teleostei</taxon>
        <taxon>Neoteleostei</taxon>
        <taxon>Acanthomorphata</taxon>
        <taxon>Zeiogadaria</taxon>
        <taxon>Gadariae</taxon>
        <taxon>Gadiformes</taxon>
        <taxon>Muraenolepidoidei</taxon>
        <taxon>Muraenolepididae</taxon>
        <taxon>Muraenolepis</taxon>
    </lineage>
</organism>
<dbReference type="EMBL" id="JANIIK010000036">
    <property type="protein sequence ID" value="KAJ3612143.1"/>
    <property type="molecule type" value="Genomic_DNA"/>
</dbReference>
<feature type="domain" description="Peptidase A1" evidence="3">
    <location>
        <begin position="71"/>
        <end position="195"/>
    </location>
</feature>
<dbReference type="PROSITE" id="PS51767">
    <property type="entry name" value="PEPTIDASE_A1"/>
    <property type="match status" value="1"/>
</dbReference>
<evidence type="ECO:0000259" key="3">
    <source>
        <dbReference type="PROSITE" id="PS51767"/>
    </source>
</evidence>
<dbReference type="AlphaFoldDB" id="A0A9Q0ETG4"/>
<proteinExistence type="inferred from homology"/>
<protein>
    <recommendedName>
        <fullName evidence="3">Peptidase A1 domain-containing protein</fullName>
    </recommendedName>
</protein>
<dbReference type="InterPro" id="IPR021109">
    <property type="entry name" value="Peptidase_aspartic_dom_sf"/>
</dbReference>
<gene>
    <name evidence="4" type="ORF">NHX12_020420</name>
</gene>
<dbReference type="PRINTS" id="PR00792">
    <property type="entry name" value="PEPSIN"/>
</dbReference>
<dbReference type="InterPro" id="IPR033121">
    <property type="entry name" value="PEPTIDASE_A1"/>
</dbReference>
<comment type="caution">
    <text evidence="4">The sequence shown here is derived from an EMBL/GenBank/DDBJ whole genome shotgun (WGS) entry which is preliminary data.</text>
</comment>
<dbReference type="PROSITE" id="PS00141">
    <property type="entry name" value="ASP_PROTEASE"/>
    <property type="match status" value="1"/>
</dbReference>
<comment type="similarity">
    <text evidence="1 2">Belongs to the peptidase A1 family.</text>
</comment>
<keyword evidence="2" id="KW-0378">Hydrolase</keyword>
<dbReference type="PANTHER" id="PTHR47966:SF37">
    <property type="entry name" value="CATHEPSIN E-A-LIKE"/>
    <property type="match status" value="1"/>
</dbReference>
<dbReference type="PANTHER" id="PTHR47966">
    <property type="entry name" value="BETA-SITE APP-CLEAVING ENZYME, ISOFORM A-RELATED"/>
    <property type="match status" value="1"/>
</dbReference>
<evidence type="ECO:0000313" key="4">
    <source>
        <dbReference type="EMBL" id="KAJ3612143.1"/>
    </source>
</evidence>
<accession>A0A9Q0ETG4</accession>
<reference evidence="4" key="1">
    <citation type="submission" date="2022-07" db="EMBL/GenBank/DDBJ databases">
        <title>Chromosome-level genome of Muraenolepis orangiensis.</title>
        <authorList>
            <person name="Kim J."/>
        </authorList>
    </citation>
    <scope>NUCLEOTIDE SEQUENCE</scope>
    <source>
        <strain evidence="4">KU_S4_2022</strain>
        <tissue evidence="4">Muscle</tissue>
    </source>
</reference>
<evidence type="ECO:0000256" key="1">
    <source>
        <dbReference type="ARBA" id="ARBA00007447"/>
    </source>
</evidence>
<dbReference type="InterPro" id="IPR001461">
    <property type="entry name" value="Aspartic_peptidase_A1"/>
</dbReference>
<dbReference type="Gene3D" id="6.10.140.60">
    <property type="match status" value="1"/>
</dbReference>
<dbReference type="GO" id="GO:0004190">
    <property type="term" value="F:aspartic-type endopeptidase activity"/>
    <property type="evidence" value="ECO:0007669"/>
    <property type="project" value="UniProtKB-KW"/>
</dbReference>
<name>A0A9Q0ETG4_9TELE</name>
<dbReference type="Gene3D" id="2.40.70.10">
    <property type="entry name" value="Acid Proteases"/>
    <property type="match status" value="4"/>
</dbReference>
<dbReference type="InterPro" id="IPR001969">
    <property type="entry name" value="Aspartic_peptidase_AS"/>
</dbReference>